<name>A0AAN9SQI8_PSOTE</name>
<evidence type="ECO:0000256" key="5">
    <source>
        <dbReference type="SAM" id="Phobius"/>
    </source>
</evidence>
<dbReference type="Pfam" id="PF20520">
    <property type="entry name" value="Ac45-VOA1_TM"/>
    <property type="match status" value="1"/>
</dbReference>
<accession>A0AAN9SQI8</accession>
<evidence type="ECO:0000256" key="1">
    <source>
        <dbReference type="ARBA" id="ARBA00004167"/>
    </source>
</evidence>
<dbReference type="GO" id="GO:0016020">
    <property type="term" value="C:membrane"/>
    <property type="evidence" value="ECO:0007669"/>
    <property type="project" value="UniProtKB-SubCell"/>
</dbReference>
<evidence type="ECO:0000256" key="3">
    <source>
        <dbReference type="ARBA" id="ARBA00022989"/>
    </source>
</evidence>
<evidence type="ECO:0000313" key="7">
    <source>
        <dbReference type="EMBL" id="KAK7404314.1"/>
    </source>
</evidence>
<organism evidence="7 8">
    <name type="scientific">Psophocarpus tetragonolobus</name>
    <name type="common">Winged bean</name>
    <name type="synonym">Dolichos tetragonolobus</name>
    <dbReference type="NCBI Taxonomy" id="3891"/>
    <lineage>
        <taxon>Eukaryota</taxon>
        <taxon>Viridiplantae</taxon>
        <taxon>Streptophyta</taxon>
        <taxon>Embryophyta</taxon>
        <taxon>Tracheophyta</taxon>
        <taxon>Spermatophyta</taxon>
        <taxon>Magnoliopsida</taxon>
        <taxon>eudicotyledons</taxon>
        <taxon>Gunneridae</taxon>
        <taxon>Pentapetalae</taxon>
        <taxon>rosids</taxon>
        <taxon>fabids</taxon>
        <taxon>Fabales</taxon>
        <taxon>Fabaceae</taxon>
        <taxon>Papilionoideae</taxon>
        <taxon>50 kb inversion clade</taxon>
        <taxon>NPAAA clade</taxon>
        <taxon>indigoferoid/millettioid clade</taxon>
        <taxon>Phaseoleae</taxon>
        <taxon>Psophocarpus</taxon>
    </lineage>
</organism>
<keyword evidence="3 5" id="KW-1133">Transmembrane helix</keyword>
<feature type="domain" description="V-type proton ATPase subunit S1/VOA1 transmembrane" evidence="6">
    <location>
        <begin position="324"/>
        <end position="355"/>
    </location>
</feature>
<dbReference type="Proteomes" id="UP001386955">
    <property type="component" value="Unassembled WGS sequence"/>
</dbReference>
<dbReference type="PANTHER" id="PTHR35285:SF1">
    <property type="entry name" value="2-C-METHYL-D-ERYTHRITOL 4-PHOSPHATE CYTIDYLYLTRANSFERASE"/>
    <property type="match status" value="1"/>
</dbReference>
<dbReference type="PANTHER" id="PTHR35285">
    <property type="entry name" value="2-C-METHYL-D-ERYTHRITOL 4-PHOSPHATE CYTIDYLYLTRANSFERASE"/>
    <property type="match status" value="1"/>
</dbReference>
<keyword evidence="4 5" id="KW-0472">Membrane</keyword>
<evidence type="ECO:0000313" key="8">
    <source>
        <dbReference type="Proteomes" id="UP001386955"/>
    </source>
</evidence>
<keyword evidence="2 5" id="KW-0812">Transmembrane</keyword>
<dbReference type="AlphaFoldDB" id="A0AAN9SQI8"/>
<reference evidence="7 8" key="1">
    <citation type="submission" date="2024-01" db="EMBL/GenBank/DDBJ databases">
        <title>The genomes of 5 underutilized Papilionoideae crops provide insights into root nodulation and disease resistanc.</title>
        <authorList>
            <person name="Jiang F."/>
        </authorList>
    </citation>
    <scope>NUCLEOTIDE SEQUENCE [LARGE SCALE GENOMIC DNA]</scope>
    <source>
        <strain evidence="7">DUOXIRENSHENG_FW03</strain>
        <tissue evidence="7">Leaves</tissue>
    </source>
</reference>
<evidence type="ECO:0000259" key="6">
    <source>
        <dbReference type="Pfam" id="PF20520"/>
    </source>
</evidence>
<evidence type="ECO:0000256" key="2">
    <source>
        <dbReference type="ARBA" id="ARBA00022692"/>
    </source>
</evidence>
<sequence length="359" mass="39595">MMSEVFSLCICLGGSIWIVELIPLQCLEIFSCRLEPGTGNQEPGTTTMLLTVFFLFAFIPNGLLAFPSTVPAFLWSSHYELGSENGLKESVNYQVISPEDLAKSVLSEAGWSNFLCKGKKFHEPLDLALLFVGRELQSSDLSMNNHADSALLDLLKISFARSNTSMAFPYVSAPENMLLENSLVSGFAEACGDDMNVVFHRSCSMDGTNHEEITALHSVQDYLTKMMEERNRGKTDLVVFCNQGSQALKNVDRIQSEGEVLSKLISSVEESGAKYAVLYVSDPSRSIQYPSYRELQRFLAESTTGNESTNSTICDEVCQIKSSLLEGIFVGLVLLIILISGLCCMMGIDTPTRFETPQE</sequence>
<feature type="transmembrane region" description="Helical" evidence="5">
    <location>
        <begin position="45"/>
        <end position="66"/>
    </location>
</feature>
<gene>
    <name evidence="7" type="ORF">VNO78_05107</name>
</gene>
<comment type="subcellular location">
    <subcellularLocation>
        <location evidence="1">Membrane</location>
        <topology evidence="1">Single-pass membrane protein</topology>
    </subcellularLocation>
</comment>
<protein>
    <recommendedName>
        <fullName evidence="6">V-type proton ATPase subunit S1/VOA1 transmembrane domain-containing protein</fullName>
    </recommendedName>
</protein>
<proteinExistence type="predicted"/>
<comment type="caution">
    <text evidence="7">The sequence shown here is derived from an EMBL/GenBank/DDBJ whole genome shotgun (WGS) entry which is preliminary data.</text>
</comment>
<evidence type="ECO:0000256" key="4">
    <source>
        <dbReference type="ARBA" id="ARBA00023136"/>
    </source>
</evidence>
<dbReference type="EMBL" id="JAYMYS010000002">
    <property type="protein sequence ID" value="KAK7404314.1"/>
    <property type="molecule type" value="Genomic_DNA"/>
</dbReference>
<dbReference type="InterPro" id="IPR046756">
    <property type="entry name" value="VAS1/VOA1_TM"/>
</dbReference>
<keyword evidence="8" id="KW-1185">Reference proteome</keyword>
<feature type="transmembrane region" description="Helical" evidence="5">
    <location>
        <begin position="328"/>
        <end position="348"/>
    </location>
</feature>